<protein>
    <submittedName>
        <fullName evidence="2">Uncharacterized protein</fullName>
    </submittedName>
</protein>
<comment type="similarity">
    <text evidence="1">Belongs to the LOR family.</text>
</comment>
<dbReference type="AlphaFoldDB" id="A0A8T2QRT5"/>
<dbReference type="SUPFAM" id="SSF54518">
    <property type="entry name" value="Tubby C-terminal domain-like"/>
    <property type="match status" value="1"/>
</dbReference>
<evidence type="ECO:0000313" key="3">
    <source>
        <dbReference type="Proteomes" id="UP000825935"/>
    </source>
</evidence>
<accession>A0A8T2QRT5</accession>
<dbReference type="InterPro" id="IPR038595">
    <property type="entry name" value="LOR_sf"/>
</dbReference>
<dbReference type="InterPro" id="IPR025659">
    <property type="entry name" value="Tubby-like_C"/>
</dbReference>
<sequence length="88" mass="10294">MHERWEVCKGDDFDDDKLLFSVKKSSVIDFKTHLLVFLKENESEECPDFEVKGNFFDREVQIFHGDQVIAEVRTASRSCHHIPFFVGS</sequence>
<gene>
    <name evidence="2" type="ORF">KP509_32G017100</name>
</gene>
<dbReference type="Proteomes" id="UP000825935">
    <property type="component" value="Chromosome 32"/>
</dbReference>
<organism evidence="2 3">
    <name type="scientific">Ceratopteris richardii</name>
    <name type="common">Triangle waterfern</name>
    <dbReference type="NCBI Taxonomy" id="49495"/>
    <lineage>
        <taxon>Eukaryota</taxon>
        <taxon>Viridiplantae</taxon>
        <taxon>Streptophyta</taxon>
        <taxon>Embryophyta</taxon>
        <taxon>Tracheophyta</taxon>
        <taxon>Polypodiopsida</taxon>
        <taxon>Polypodiidae</taxon>
        <taxon>Polypodiales</taxon>
        <taxon>Pteridineae</taxon>
        <taxon>Pteridaceae</taxon>
        <taxon>Parkerioideae</taxon>
        <taxon>Ceratopteris</taxon>
    </lineage>
</organism>
<reference evidence="2" key="1">
    <citation type="submission" date="2021-08" db="EMBL/GenBank/DDBJ databases">
        <title>WGS assembly of Ceratopteris richardii.</title>
        <authorList>
            <person name="Marchant D.B."/>
            <person name="Chen G."/>
            <person name="Jenkins J."/>
            <person name="Shu S."/>
            <person name="Leebens-Mack J."/>
            <person name="Grimwood J."/>
            <person name="Schmutz J."/>
            <person name="Soltis P."/>
            <person name="Soltis D."/>
            <person name="Chen Z.-H."/>
        </authorList>
    </citation>
    <scope>NUCLEOTIDE SEQUENCE</scope>
    <source>
        <strain evidence="2">Whitten #5841</strain>
        <tissue evidence="2">Leaf</tissue>
    </source>
</reference>
<dbReference type="EMBL" id="CM035437">
    <property type="protein sequence ID" value="KAH7286667.1"/>
    <property type="molecule type" value="Genomic_DNA"/>
</dbReference>
<dbReference type="InterPro" id="IPR007612">
    <property type="entry name" value="LOR"/>
</dbReference>
<dbReference type="PANTHER" id="PTHR31087:SF161">
    <property type="entry name" value="TUBBY C 2 FAMILY PROTEIN"/>
    <property type="match status" value="1"/>
</dbReference>
<proteinExistence type="inferred from homology"/>
<keyword evidence="3" id="KW-1185">Reference proteome</keyword>
<dbReference type="PANTHER" id="PTHR31087">
    <property type="match status" value="1"/>
</dbReference>
<dbReference type="Pfam" id="PF04525">
    <property type="entry name" value="LOR"/>
    <property type="match status" value="1"/>
</dbReference>
<name>A0A8T2QRT5_CERRI</name>
<comment type="caution">
    <text evidence="2">The sequence shown here is derived from an EMBL/GenBank/DDBJ whole genome shotgun (WGS) entry which is preliminary data.</text>
</comment>
<evidence type="ECO:0000256" key="1">
    <source>
        <dbReference type="ARBA" id="ARBA00005437"/>
    </source>
</evidence>
<dbReference type="OrthoDB" id="97518at2759"/>
<evidence type="ECO:0000313" key="2">
    <source>
        <dbReference type="EMBL" id="KAH7286667.1"/>
    </source>
</evidence>
<dbReference type="Gene3D" id="2.40.160.200">
    <property type="entry name" value="LURP1-related"/>
    <property type="match status" value="1"/>
</dbReference>